<comment type="caution">
    <text evidence="2">The sequence shown here is derived from an EMBL/GenBank/DDBJ whole genome shotgun (WGS) entry which is preliminary data.</text>
</comment>
<dbReference type="AlphaFoldDB" id="A0AAD3S4I1"/>
<keyword evidence="1" id="KW-0472">Membrane</keyword>
<reference evidence="2" key="1">
    <citation type="submission" date="2023-05" db="EMBL/GenBank/DDBJ databases">
        <title>Nepenthes gracilis genome sequencing.</title>
        <authorList>
            <person name="Fukushima K."/>
        </authorList>
    </citation>
    <scope>NUCLEOTIDE SEQUENCE</scope>
    <source>
        <strain evidence="2">SING2019-196</strain>
    </source>
</reference>
<protein>
    <submittedName>
        <fullName evidence="2">Uncharacterized protein</fullName>
    </submittedName>
</protein>
<keyword evidence="1" id="KW-0812">Transmembrane</keyword>
<evidence type="ECO:0000313" key="3">
    <source>
        <dbReference type="Proteomes" id="UP001279734"/>
    </source>
</evidence>
<keyword evidence="1" id="KW-1133">Transmembrane helix</keyword>
<dbReference type="Proteomes" id="UP001279734">
    <property type="component" value="Unassembled WGS sequence"/>
</dbReference>
<keyword evidence="3" id="KW-1185">Reference proteome</keyword>
<sequence>MIGLLSDRALVKDDDIHLTSGIAMSSLTTSSTPSPWVFTRARRSSGRKIYIECVLLDELPLMRRLGSLPVIFVISLCLTSPSISLCTGVFGLYLSDSS</sequence>
<proteinExistence type="predicted"/>
<gene>
    <name evidence="2" type="ORF">Nepgr_006050</name>
</gene>
<dbReference type="EMBL" id="BSYO01000005">
    <property type="protein sequence ID" value="GMH04211.1"/>
    <property type="molecule type" value="Genomic_DNA"/>
</dbReference>
<accession>A0AAD3S4I1</accession>
<name>A0AAD3S4I1_NEPGR</name>
<evidence type="ECO:0000256" key="1">
    <source>
        <dbReference type="SAM" id="Phobius"/>
    </source>
</evidence>
<feature type="transmembrane region" description="Helical" evidence="1">
    <location>
        <begin position="70"/>
        <end position="94"/>
    </location>
</feature>
<evidence type="ECO:0000313" key="2">
    <source>
        <dbReference type="EMBL" id="GMH04211.1"/>
    </source>
</evidence>
<organism evidence="2 3">
    <name type="scientific">Nepenthes gracilis</name>
    <name type="common">Slender pitcher plant</name>
    <dbReference type="NCBI Taxonomy" id="150966"/>
    <lineage>
        <taxon>Eukaryota</taxon>
        <taxon>Viridiplantae</taxon>
        <taxon>Streptophyta</taxon>
        <taxon>Embryophyta</taxon>
        <taxon>Tracheophyta</taxon>
        <taxon>Spermatophyta</taxon>
        <taxon>Magnoliopsida</taxon>
        <taxon>eudicotyledons</taxon>
        <taxon>Gunneridae</taxon>
        <taxon>Pentapetalae</taxon>
        <taxon>Caryophyllales</taxon>
        <taxon>Nepenthaceae</taxon>
        <taxon>Nepenthes</taxon>
    </lineage>
</organism>